<accession>A0A1H2S4X2</accession>
<name>A0A1H2S4X2_9FLAO</name>
<dbReference type="Gene3D" id="3.40.50.2300">
    <property type="match status" value="1"/>
</dbReference>
<dbReference type="PROSITE" id="PS50110">
    <property type="entry name" value="RESPONSE_REGULATORY"/>
    <property type="match status" value="1"/>
</dbReference>
<dbReference type="Pfam" id="PF00072">
    <property type="entry name" value="Response_reg"/>
    <property type="match status" value="1"/>
</dbReference>
<dbReference type="RefSeq" id="WP_090295711.1">
    <property type="nucleotide sequence ID" value="NZ_FNKI01000002.1"/>
</dbReference>
<evidence type="ECO:0000313" key="6">
    <source>
        <dbReference type="Proteomes" id="UP000199592"/>
    </source>
</evidence>
<evidence type="ECO:0000313" key="5">
    <source>
        <dbReference type="EMBL" id="SDW26580.1"/>
    </source>
</evidence>
<feature type="domain" description="HTH luxR-type" evidence="3">
    <location>
        <begin position="142"/>
        <end position="207"/>
    </location>
</feature>
<dbReference type="OrthoDB" id="9797341at2"/>
<proteinExistence type="predicted"/>
<dbReference type="PANTHER" id="PTHR43214:SF43">
    <property type="entry name" value="TWO-COMPONENT RESPONSE REGULATOR"/>
    <property type="match status" value="1"/>
</dbReference>
<evidence type="ECO:0000256" key="2">
    <source>
        <dbReference type="PROSITE-ProRule" id="PRU00169"/>
    </source>
</evidence>
<dbReference type="InterPro" id="IPR000792">
    <property type="entry name" value="Tscrpt_reg_LuxR_C"/>
</dbReference>
<dbReference type="SUPFAM" id="SSF46894">
    <property type="entry name" value="C-terminal effector domain of the bipartite response regulators"/>
    <property type="match status" value="1"/>
</dbReference>
<dbReference type="SUPFAM" id="SSF52172">
    <property type="entry name" value="CheY-like"/>
    <property type="match status" value="1"/>
</dbReference>
<evidence type="ECO:0000256" key="1">
    <source>
        <dbReference type="ARBA" id="ARBA00023125"/>
    </source>
</evidence>
<keyword evidence="1" id="KW-0238">DNA-binding</keyword>
<dbReference type="GO" id="GO:0006355">
    <property type="term" value="P:regulation of DNA-templated transcription"/>
    <property type="evidence" value="ECO:0007669"/>
    <property type="project" value="InterPro"/>
</dbReference>
<protein>
    <submittedName>
        <fullName evidence="5">Two component transcriptional regulator, LuxR family</fullName>
    </submittedName>
</protein>
<dbReference type="SMART" id="SM00421">
    <property type="entry name" value="HTH_LUXR"/>
    <property type="match status" value="1"/>
</dbReference>
<dbReference type="PANTHER" id="PTHR43214">
    <property type="entry name" value="TWO-COMPONENT RESPONSE REGULATOR"/>
    <property type="match status" value="1"/>
</dbReference>
<evidence type="ECO:0000259" key="3">
    <source>
        <dbReference type="PROSITE" id="PS50043"/>
    </source>
</evidence>
<dbReference type="InterPro" id="IPR039420">
    <property type="entry name" value="WalR-like"/>
</dbReference>
<dbReference type="STRING" id="1073328.SAMN05216294_2277"/>
<dbReference type="InterPro" id="IPR016032">
    <property type="entry name" value="Sig_transdc_resp-reg_C-effctor"/>
</dbReference>
<dbReference type="InterPro" id="IPR001789">
    <property type="entry name" value="Sig_transdc_resp-reg_receiver"/>
</dbReference>
<sequence>MDTNILKIAIIDNDEALTPIYRQYFDGVDNYELYGIYKSVHALLSEFGRSYPDIILCESVLNGISGIDGLEYFHKKNPNLKVLMMSQKNDFKLIKEAFKKGASGYLLKPLTKERLFQSIEEVNQHGVALELDVAKKIISSFQTKTFDSFSRKENEIIELLTQGFTYKMIADRLCVTPSAVNFHIQNIYVKLNVNSKAEALQKLKEMELRQLNAA</sequence>
<gene>
    <name evidence="5" type="ORF">SAMN04487892_0924</name>
</gene>
<organism evidence="5 6">
    <name type="scientific">Flagellimonas zhangzhouensis</name>
    <dbReference type="NCBI Taxonomy" id="1073328"/>
    <lineage>
        <taxon>Bacteria</taxon>
        <taxon>Pseudomonadati</taxon>
        <taxon>Bacteroidota</taxon>
        <taxon>Flavobacteriia</taxon>
        <taxon>Flavobacteriales</taxon>
        <taxon>Flavobacteriaceae</taxon>
        <taxon>Flagellimonas</taxon>
    </lineage>
</organism>
<dbReference type="GO" id="GO:0000160">
    <property type="term" value="P:phosphorelay signal transduction system"/>
    <property type="evidence" value="ECO:0007669"/>
    <property type="project" value="InterPro"/>
</dbReference>
<dbReference type="PRINTS" id="PR00038">
    <property type="entry name" value="HTHLUXR"/>
</dbReference>
<keyword evidence="6" id="KW-1185">Reference proteome</keyword>
<dbReference type="InterPro" id="IPR011006">
    <property type="entry name" value="CheY-like_superfamily"/>
</dbReference>
<dbReference type="Proteomes" id="UP000199592">
    <property type="component" value="Unassembled WGS sequence"/>
</dbReference>
<dbReference type="GO" id="GO:0003677">
    <property type="term" value="F:DNA binding"/>
    <property type="evidence" value="ECO:0007669"/>
    <property type="project" value="UniProtKB-KW"/>
</dbReference>
<dbReference type="EMBL" id="FNMY01000001">
    <property type="protein sequence ID" value="SDW26580.1"/>
    <property type="molecule type" value="Genomic_DNA"/>
</dbReference>
<dbReference type="Pfam" id="PF00196">
    <property type="entry name" value="GerE"/>
    <property type="match status" value="1"/>
</dbReference>
<reference evidence="6" key="1">
    <citation type="submission" date="2016-10" db="EMBL/GenBank/DDBJ databases">
        <authorList>
            <person name="Varghese N."/>
            <person name="Submissions S."/>
        </authorList>
    </citation>
    <scope>NUCLEOTIDE SEQUENCE [LARGE SCALE GENOMIC DNA]</scope>
    <source>
        <strain evidence="6">DSM 25030</strain>
    </source>
</reference>
<dbReference type="SMART" id="SM00448">
    <property type="entry name" value="REC"/>
    <property type="match status" value="1"/>
</dbReference>
<evidence type="ECO:0000259" key="4">
    <source>
        <dbReference type="PROSITE" id="PS50110"/>
    </source>
</evidence>
<comment type="caution">
    <text evidence="2">Lacks conserved residue(s) required for the propagation of feature annotation.</text>
</comment>
<dbReference type="PROSITE" id="PS50043">
    <property type="entry name" value="HTH_LUXR_2"/>
    <property type="match status" value="1"/>
</dbReference>
<feature type="domain" description="Response regulatory" evidence="4">
    <location>
        <begin position="7"/>
        <end position="123"/>
    </location>
</feature>
<dbReference type="CDD" id="cd06170">
    <property type="entry name" value="LuxR_C_like"/>
    <property type="match status" value="1"/>
</dbReference>
<dbReference type="AlphaFoldDB" id="A0A1H2S4X2"/>